<dbReference type="GO" id="GO:0016020">
    <property type="term" value="C:membrane"/>
    <property type="evidence" value="ECO:0007669"/>
    <property type="project" value="UniProtKB-SubCell"/>
</dbReference>
<evidence type="ECO:0000256" key="1">
    <source>
        <dbReference type="ARBA" id="ARBA00004141"/>
    </source>
</evidence>
<organism evidence="7">
    <name type="scientific">Noctiluca scintillans</name>
    <name type="common">Sea sparkle</name>
    <name type="synonym">Red tide dinoflagellate</name>
    <dbReference type="NCBI Taxonomy" id="2966"/>
    <lineage>
        <taxon>Eukaryota</taxon>
        <taxon>Sar</taxon>
        <taxon>Alveolata</taxon>
        <taxon>Dinophyceae</taxon>
        <taxon>Noctilucales</taxon>
        <taxon>Noctilucaceae</taxon>
        <taxon>Noctiluca</taxon>
    </lineage>
</organism>
<name>A0A7S0ZVV4_NOCSC</name>
<feature type="transmembrane region" description="Helical" evidence="5">
    <location>
        <begin position="314"/>
        <end position="330"/>
    </location>
</feature>
<dbReference type="AlphaFoldDB" id="A0A7S0ZVV4"/>
<feature type="transmembrane region" description="Helical" evidence="5">
    <location>
        <begin position="218"/>
        <end position="237"/>
    </location>
</feature>
<comment type="subcellular location">
    <subcellularLocation>
        <location evidence="1">Membrane</location>
        <topology evidence="1">Multi-pass membrane protein</topology>
    </subcellularLocation>
</comment>
<feature type="domain" description="Sugar phosphate transporter" evidence="6">
    <location>
        <begin position="53"/>
        <end position="330"/>
    </location>
</feature>
<feature type="transmembrane region" description="Helical" evidence="5">
    <location>
        <begin position="20"/>
        <end position="39"/>
    </location>
</feature>
<evidence type="ECO:0000256" key="5">
    <source>
        <dbReference type="SAM" id="Phobius"/>
    </source>
</evidence>
<dbReference type="PANTHER" id="PTHR11132">
    <property type="entry name" value="SOLUTE CARRIER FAMILY 35"/>
    <property type="match status" value="1"/>
</dbReference>
<feature type="transmembrane region" description="Helical" evidence="5">
    <location>
        <begin position="180"/>
        <end position="197"/>
    </location>
</feature>
<accession>A0A7S0ZVV4</accession>
<feature type="transmembrane region" description="Helical" evidence="5">
    <location>
        <begin position="59"/>
        <end position="79"/>
    </location>
</feature>
<dbReference type="InterPro" id="IPR037185">
    <property type="entry name" value="EmrE-like"/>
</dbReference>
<feature type="transmembrane region" description="Helical" evidence="5">
    <location>
        <begin position="106"/>
        <end position="128"/>
    </location>
</feature>
<feature type="transmembrane region" description="Helical" evidence="5">
    <location>
        <begin position="158"/>
        <end position="174"/>
    </location>
</feature>
<evidence type="ECO:0000256" key="3">
    <source>
        <dbReference type="ARBA" id="ARBA00022989"/>
    </source>
</evidence>
<protein>
    <recommendedName>
        <fullName evidence="6">Sugar phosphate transporter domain-containing protein</fullName>
    </recommendedName>
</protein>
<keyword evidence="4 5" id="KW-0472">Membrane</keyword>
<keyword evidence="3 5" id="KW-1133">Transmembrane helix</keyword>
<reference evidence="7" key="1">
    <citation type="submission" date="2021-01" db="EMBL/GenBank/DDBJ databases">
        <authorList>
            <person name="Corre E."/>
            <person name="Pelletier E."/>
            <person name="Niang G."/>
            <person name="Scheremetjew M."/>
            <person name="Finn R."/>
            <person name="Kale V."/>
            <person name="Holt S."/>
            <person name="Cochrane G."/>
            <person name="Meng A."/>
            <person name="Brown T."/>
            <person name="Cohen L."/>
        </authorList>
    </citation>
    <scope>NUCLEOTIDE SEQUENCE</scope>
</reference>
<dbReference type="InterPro" id="IPR004853">
    <property type="entry name" value="Sugar_P_trans_dom"/>
</dbReference>
<dbReference type="Pfam" id="PF03151">
    <property type="entry name" value="TPT"/>
    <property type="match status" value="1"/>
</dbReference>
<gene>
    <name evidence="7" type="ORF">NSCI0253_LOCUS8593</name>
</gene>
<evidence type="ECO:0000313" key="7">
    <source>
        <dbReference type="EMBL" id="CAD8834245.1"/>
    </source>
</evidence>
<keyword evidence="2 5" id="KW-0812">Transmembrane</keyword>
<evidence type="ECO:0000256" key="2">
    <source>
        <dbReference type="ARBA" id="ARBA00022692"/>
    </source>
</evidence>
<dbReference type="SUPFAM" id="SSF103481">
    <property type="entry name" value="Multidrug resistance efflux transporter EmrE"/>
    <property type="match status" value="2"/>
</dbReference>
<evidence type="ECO:0000256" key="4">
    <source>
        <dbReference type="ARBA" id="ARBA00023136"/>
    </source>
</evidence>
<sequence>MNSFDLDVPRKPGRVQSFSVIVIWFFFNISMGSSTKWLYLYGAVCLEESGTCTTFKYPIAVTVVHMVFSWLICSVILWFRARKTTAPDEDGSKLLRFSFRQQLVKIAPLALVFSASVGMGNLSLKYIYPSFNQMLASVSPLITVLISIIMYRKRYNTWTWLSMPIICGGLLVCSSTEVNFNAVGVVFVVGATILRALKSVMQERLLDPGEQALDSVSLLYYIAPWAGAILLCMSLVLEGSAPIMLLLPSESPKTGAGFVTALLMFSGINACFLNISGNLVTAYTGAVMLQILGNVKACFAIIVSTAIFHNPVTLSQACGVAMCLAGVWLYQRKGGVMSSKT</sequence>
<feature type="transmembrane region" description="Helical" evidence="5">
    <location>
        <begin position="257"/>
        <end position="275"/>
    </location>
</feature>
<evidence type="ECO:0000259" key="6">
    <source>
        <dbReference type="Pfam" id="PF03151"/>
    </source>
</evidence>
<proteinExistence type="predicted"/>
<dbReference type="EMBL" id="HBFQ01012272">
    <property type="protein sequence ID" value="CAD8834245.1"/>
    <property type="molecule type" value="Transcribed_RNA"/>
</dbReference>
<dbReference type="InterPro" id="IPR050186">
    <property type="entry name" value="TPT_transporter"/>
</dbReference>
<feature type="transmembrane region" description="Helical" evidence="5">
    <location>
        <begin position="287"/>
        <end position="308"/>
    </location>
</feature>
<feature type="transmembrane region" description="Helical" evidence="5">
    <location>
        <begin position="134"/>
        <end position="151"/>
    </location>
</feature>